<dbReference type="AlphaFoldDB" id="A0A1I0ZDJ3"/>
<dbReference type="STRING" id="84698.SAMN04488528_101951"/>
<dbReference type="PROSITE" id="PS50851">
    <property type="entry name" value="CHEW"/>
    <property type="match status" value="1"/>
</dbReference>
<feature type="domain" description="CheW-like" evidence="1">
    <location>
        <begin position="5"/>
        <end position="145"/>
    </location>
</feature>
<proteinExistence type="predicted"/>
<dbReference type="Pfam" id="PF01584">
    <property type="entry name" value="CheW"/>
    <property type="match status" value="1"/>
</dbReference>
<evidence type="ECO:0000313" key="3">
    <source>
        <dbReference type="Proteomes" id="UP000198619"/>
    </source>
</evidence>
<dbReference type="Proteomes" id="UP000198619">
    <property type="component" value="Unassembled WGS sequence"/>
</dbReference>
<dbReference type="InterPro" id="IPR002545">
    <property type="entry name" value="CheW-lke_dom"/>
</dbReference>
<evidence type="ECO:0000313" key="2">
    <source>
        <dbReference type="EMBL" id="SFB23186.1"/>
    </source>
</evidence>
<name>A0A1I0ZDJ3_9CLOT</name>
<sequence length="148" mass="16637">MDFQETKILIFNLNGENFAADIMEIERILDYTQPTRMPNLNDFIEGVRNYEGGILPIVNLNKKFSMKVTDINPDSKVIVVKDDDAKVGMVVDFVSEVRDVSAENIEKAPAIVAKISDRYIKGLIKIDGKIVIYLNLSKILSSEEKASL</sequence>
<accession>A0A1I0ZDJ3</accession>
<dbReference type="Gene3D" id="2.40.50.180">
    <property type="entry name" value="CheA-289, Domain 4"/>
    <property type="match status" value="1"/>
</dbReference>
<dbReference type="GO" id="GO:0005829">
    <property type="term" value="C:cytosol"/>
    <property type="evidence" value="ECO:0007669"/>
    <property type="project" value="TreeGrafter"/>
</dbReference>
<gene>
    <name evidence="2" type="ORF">SAMN04488528_101951</name>
</gene>
<dbReference type="PANTHER" id="PTHR22617">
    <property type="entry name" value="CHEMOTAXIS SENSOR HISTIDINE KINASE-RELATED"/>
    <property type="match status" value="1"/>
</dbReference>
<dbReference type="InterPro" id="IPR039315">
    <property type="entry name" value="CheW"/>
</dbReference>
<dbReference type="InterPro" id="IPR036061">
    <property type="entry name" value="CheW-like_dom_sf"/>
</dbReference>
<protein>
    <submittedName>
        <fullName evidence="2">Purine-binding chemotaxis protein CheW</fullName>
    </submittedName>
</protein>
<dbReference type="Gene3D" id="2.30.30.40">
    <property type="entry name" value="SH3 Domains"/>
    <property type="match status" value="1"/>
</dbReference>
<dbReference type="GO" id="GO:0007165">
    <property type="term" value="P:signal transduction"/>
    <property type="evidence" value="ECO:0007669"/>
    <property type="project" value="InterPro"/>
</dbReference>
<dbReference type="SMART" id="SM00260">
    <property type="entry name" value="CheW"/>
    <property type="match status" value="1"/>
</dbReference>
<organism evidence="2 3">
    <name type="scientific">Clostridium frigidicarnis</name>
    <dbReference type="NCBI Taxonomy" id="84698"/>
    <lineage>
        <taxon>Bacteria</taxon>
        <taxon>Bacillati</taxon>
        <taxon>Bacillota</taxon>
        <taxon>Clostridia</taxon>
        <taxon>Eubacteriales</taxon>
        <taxon>Clostridiaceae</taxon>
        <taxon>Clostridium</taxon>
    </lineage>
</organism>
<dbReference type="RefSeq" id="WP_090041806.1">
    <property type="nucleotide sequence ID" value="NZ_FOKI01000019.1"/>
</dbReference>
<dbReference type="GO" id="GO:0006935">
    <property type="term" value="P:chemotaxis"/>
    <property type="evidence" value="ECO:0007669"/>
    <property type="project" value="InterPro"/>
</dbReference>
<keyword evidence="3" id="KW-1185">Reference proteome</keyword>
<dbReference type="SUPFAM" id="SSF50341">
    <property type="entry name" value="CheW-like"/>
    <property type="match status" value="1"/>
</dbReference>
<dbReference type="PANTHER" id="PTHR22617:SF23">
    <property type="entry name" value="CHEMOTAXIS PROTEIN CHEW"/>
    <property type="match status" value="1"/>
</dbReference>
<evidence type="ECO:0000259" key="1">
    <source>
        <dbReference type="PROSITE" id="PS50851"/>
    </source>
</evidence>
<reference evidence="2 3" key="1">
    <citation type="submission" date="2016-10" db="EMBL/GenBank/DDBJ databases">
        <authorList>
            <person name="de Groot N.N."/>
        </authorList>
    </citation>
    <scope>NUCLEOTIDE SEQUENCE [LARGE SCALE GENOMIC DNA]</scope>
    <source>
        <strain evidence="2 3">DSM 12271</strain>
    </source>
</reference>
<dbReference type="EMBL" id="FOKI01000019">
    <property type="protein sequence ID" value="SFB23186.1"/>
    <property type="molecule type" value="Genomic_DNA"/>
</dbReference>
<dbReference type="OrthoDB" id="9794382at2"/>